<feature type="domain" description="Imelysin-like" evidence="3">
    <location>
        <begin position="39"/>
        <end position="325"/>
    </location>
</feature>
<evidence type="ECO:0000256" key="2">
    <source>
        <dbReference type="ARBA" id="ARBA00022729"/>
    </source>
</evidence>
<comment type="subcellular location">
    <subcellularLocation>
        <location evidence="1">Cell envelope</location>
    </subcellularLocation>
</comment>
<dbReference type="InterPro" id="IPR034984">
    <property type="entry name" value="Imelysin-like_IPPA"/>
</dbReference>
<dbReference type="Proteomes" id="UP000745859">
    <property type="component" value="Unassembled WGS sequence"/>
</dbReference>
<evidence type="ECO:0000313" key="5">
    <source>
        <dbReference type="Proteomes" id="UP000745859"/>
    </source>
</evidence>
<keyword evidence="4" id="KW-0449">Lipoprotein</keyword>
<evidence type="ECO:0000313" key="4">
    <source>
        <dbReference type="EMBL" id="NIJ46371.1"/>
    </source>
</evidence>
<comment type="caution">
    <text evidence="4">The sequence shown here is derived from an EMBL/GenBank/DDBJ whole genome shotgun (WGS) entry which is preliminary data.</text>
</comment>
<dbReference type="EMBL" id="JAASQL010000006">
    <property type="protein sequence ID" value="NIJ46371.1"/>
    <property type="molecule type" value="Genomic_DNA"/>
</dbReference>
<keyword evidence="2" id="KW-0732">Signal</keyword>
<protein>
    <submittedName>
        <fullName evidence="4">Lipoprotein</fullName>
    </submittedName>
</protein>
<dbReference type="InterPro" id="IPR038352">
    <property type="entry name" value="Imelysin_sf"/>
</dbReference>
<accession>A0ABX0UFQ6</accession>
<sequence>MKKIFLSIVTILLTVIACKNDDTQSLDAFYENYYEVNILPTLTNFKSEIETQITYTQEFKEAKNLTNLEKLQNQWKTTVNAYALTRVYNFGKVKNLFYDVNIYNFPVNTTTIENVIAKKEVADIESFATKSSTIKGLGTLEYLLFNNQDTNKALTLLENDDFRVDYLLSVSQETLNQINSLINFWEDGYKTEFSTSNGKSCTDNARCLAFNQIINVLDVNKVTKIGKPAGLEKSDNIDPTLLEAYRSQFSLELIKASLQEVERVYSSSDVNFKSIVDDIDTTKELSKQIALNFADVYSNIDAISTSLYTAVTENNTKVETLYNSFTKLNNHFSVDGASLLSVTVLPTDNDGD</sequence>
<dbReference type="RefSeq" id="WP_167190363.1">
    <property type="nucleotide sequence ID" value="NZ_JAASQL010000006.1"/>
</dbReference>
<gene>
    <name evidence="4" type="ORF">FHR24_002858</name>
</gene>
<dbReference type="PROSITE" id="PS51257">
    <property type="entry name" value="PROKAR_LIPOPROTEIN"/>
    <property type="match status" value="1"/>
</dbReference>
<dbReference type="CDD" id="cd14659">
    <property type="entry name" value="Imelysin-like_IPPA"/>
    <property type="match status" value="1"/>
</dbReference>
<organism evidence="4 5">
    <name type="scientific">Wenyingzhuangia heitensis</name>
    <dbReference type="NCBI Taxonomy" id="1487859"/>
    <lineage>
        <taxon>Bacteria</taxon>
        <taxon>Pseudomonadati</taxon>
        <taxon>Bacteroidota</taxon>
        <taxon>Flavobacteriia</taxon>
        <taxon>Flavobacteriales</taxon>
        <taxon>Flavobacteriaceae</taxon>
        <taxon>Wenyingzhuangia</taxon>
    </lineage>
</organism>
<name>A0ABX0UFQ6_9FLAO</name>
<evidence type="ECO:0000256" key="1">
    <source>
        <dbReference type="ARBA" id="ARBA00004196"/>
    </source>
</evidence>
<evidence type="ECO:0000259" key="3">
    <source>
        <dbReference type="Pfam" id="PF09375"/>
    </source>
</evidence>
<reference evidence="4 5" key="1">
    <citation type="submission" date="2020-03" db="EMBL/GenBank/DDBJ databases">
        <title>Genomic Encyclopedia of Type Strains, Phase IV (KMG-IV): sequencing the most valuable type-strain genomes for metagenomic binning, comparative biology and taxonomic classification.</title>
        <authorList>
            <person name="Goeker M."/>
        </authorList>
    </citation>
    <scope>NUCLEOTIDE SEQUENCE [LARGE SCALE GENOMIC DNA]</scope>
    <source>
        <strain evidence="4 5">DSM 101599</strain>
    </source>
</reference>
<keyword evidence="5" id="KW-1185">Reference proteome</keyword>
<dbReference type="Pfam" id="PF09375">
    <property type="entry name" value="Peptidase_M75"/>
    <property type="match status" value="1"/>
</dbReference>
<dbReference type="InterPro" id="IPR018976">
    <property type="entry name" value="Imelysin-like"/>
</dbReference>
<proteinExistence type="predicted"/>
<dbReference type="Gene3D" id="1.20.1420.20">
    <property type="entry name" value="M75 peptidase, HXXE motif"/>
    <property type="match status" value="1"/>
</dbReference>